<dbReference type="OrthoDB" id="125134at2759"/>
<organism evidence="1 2">
    <name type="scientific">Phytophthora megakarya</name>
    <dbReference type="NCBI Taxonomy" id="4795"/>
    <lineage>
        <taxon>Eukaryota</taxon>
        <taxon>Sar</taxon>
        <taxon>Stramenopiles</taxon>
        <taxon>Oomycota</taxon>
        <taxon>Peronosporomycetes</taxon>
        <taxon>Peronosporales</taxon>
        <taxon>Peronosporaceae</taxon>
        <taxon>Phytophthora</taxon>
    </lineage>
</organism>
<dbReference type="AlphaFoldDB" id="A0A225WM40"/>
<keyword evidence="2" id="KW-1185">Reference proteome</keyword>
<gene>
    <name evidence="1" type="ORF">PHMEG_0007109</name>
</gene>
<accession>A0A225WM40</accession>
<dbReference type="Proteomes" id="UP000198211">
    <property type="component" value="Unassembled WGS sequence"/>
</dbReference>
<protein>
    <submittedName>
        <fullName evidence="1">Uncharacterized protein</fullName>
    </submittedName>
</protein>
<evidence type="ECO:0000313" key="1">
    <source>
        <dbReference type="EMBL" id="OWZ18743.1"/>
    </source>
</evidence>
<dbReference type="EMBL" id="NBNE01000543">
    <property type="protein sequence ID" value="OWZ18743.1"/>
    <property type="molecule type" value="Genomic_DNA"/>
</dbReference>
<reference evidence="2" key="1">
    <citation type="submission" date="2017-03" db="EMBL/GenBank/DDBJ databases">
        <title>Phytopthora megakarya and P. palmivora, two closely related causual agents of cacao black pod achieved similar genome size and gene model numbers by different mechanisms.</title>
        <authorList>
            <person name="Ali S."/>
            <person name="Shao J."/>
            <person name="Larry D.J."/>
            <person name="Kronmiller B."/>
            <person name="Shen D."/>
            <person name="Strem M.D."/>
            <person name="Melnick R.L."/>
            <person name="Guiltinan M.J."/>
            <person name="Tyler B.M."/>
            <person name="Meinhardt L.W."/>
            <person name="Bailey B.A."/>
        </authorList>
    </citation>
    <scope>NUCLEOTIDE SEQUENCE [LARGE SCALE GENOMIC DNA]</scope>
    <source>
        <strain evidence="2">zdho120</strain>
    </source>
</reference>
<comment type="caution">
    <text evidence="1">The sequence shown here is derived from an EMBL/GenBank/DDBJ whole genome shotgun (WGS) entry which is preliminary data.</text>
</comment>
<name>A0A225WM40_9STRA</name>
<evidence type="ECO:0000313" key="2">
    <source>
        <dbReference type="Proteomes" id="UP000198211"/>
    </source>
</evidence>
<proteinExistence type="predicted"/>
<sequence>MEQLFFVGGTFSCVPTEYAQCVVFMYCQLWGQLQVTDQSIEPAEVVRDFELVLMNTLQTQFPNSAIPEEECHIAITRVVLDTLTAIEHEQVKRDIYETELSLFDITYSTEKWGNVWSYFERAYLVLFTVDEWNVHEFNNELIARTNNPIQRFNRELNTRFATPHPSMGTFVTAINQDALQCICTARFRRTFDCNPRPEICNVLKGTGESHLAPSPPHQ</sequence>